<proteinExistence type="predicted"/>
<dbReference type="GO" id="GO:0030153">
    <property type="term" value="P:bacteriocin immunity"/>
    <property type="evidence" value="ECO:0007669"/>
    <property type="project" value="InterPro"/>
</dbReference>
<dbReference type="InterPro" id="IPR037249">
    <property type="entry name" value="TAFH/NHR1_dom_sf"/>
</dbReference>
<dbReference type="GeneID" id="67124008"/>
<dbReference type="RefSeq" id="YP_010134320.1">
    <property type="nucleotide sequence ID" value="NC_056794.1"/>
</dbReference>
<dbReference type="EMBL" id="MT383645">
    <property type="protein sequence ID" value="QWM93745.1"/>
    <property type="molecule type" value="Genomic_DNA"/>
</dbReference>
<evidence type="ECO:0000259" key="1">
    <source>
        <dbReference type="Pfam" id="PF09204"/>
    </source>
</evidence>
<organism evidence="2">
    <name type="scientific">Navicula veneta</name>
    <dbReference type="NCBI Taxonomy" id="138539"/>
    <lineage>
        <taxon>Eukaryota</taxon>
        <taxon>Sar</taxon>
        <taxon>Stramenopiles</taxon>
        <taxon>Ochrophyta</taxon>
        <taxon>Bacillariophyta</taxon>
        <taxon>Bacillariophyceae</taxon>
        <taxon>Bacillariophycidae</taxon>
        <taxon>Naviculales</taxon>
        <taxon>Naviculaceae</taxon>
        <taxon>Navicula</taxon>
    </lineage>
</organism>
<feature type="domain" description="Colicin D immunity protein" evidence="1">
    <location>
        <begin position="55"/>
        <end position="94"/>
    </location>
</feature>
<dbReference type="SUPFAM" id="SSF158553">
    <property type="entry name" value="TAFH domain-like"/>
    <property type="match status" value="1"/>
</dbReference>
<reference evidence="2" key="1">
    <citation type="journal article" date="2021" name="Ecol Indic">
        <title>Morphological and molecular identification reveals that waters from an isolated oasis in Tamanrasset (extreme South of Algerian Sahara) are colonized by opportunistic and pollution-tolerant diatom species.</title>
        <authorList>
            <person name="Gastineau R."/>
            <person name="Hamedi C."/>
            <person name="Baba Hamed M.B."/>
            <person name="Abi-Ayad S.-M.E.-A."/>
            <person name="Bak M."/>
            <person name="Lemieux C."/>
            <person name="Turmel M."/>
            <person name="Dobosz S."/>
            <person name="Wrobel R.J."/>
            <person name="Kierzek A."/>
            <person name="Lange-Bertalot H."/>
            <person name="Witkowski A."/>
        </authorList>
    </citation>
    <scope>NUCLEOTIDE SEQUENCE</scope>
    <source>
        <strain evidence="2">SZCZR1826</strain>
    </source>
</reference>
<dbReference type="GO" id="GO:0006351">
    <property type="term" value="P:DNA-templated transcription"/>
    <property type="evidence" value="ECO:0007669"/>
    <property type="project" value="InterPro"/>
</dbReference>
<dbReference type="RefSeq" id="YP_010134255.1">
    <property type="nucleotide sequence ID" value="NC_056794.1"/>
</dbReference>
<dbReference type="AlphaFoldDB" id="A0A8F1B8H0"/>
<accession>A0A8F1B8H0</accession>
<dbReference type="GeneID" id="67124110"/>
<dbReference type="InterPro" id="IPR015287">
    <property type="entry name" value="Colicin_D_immunity_dom"/>
</dbReference>
<sequence>MKFNKQHLIELIQYSNLLASEGKSLFKTDPEKNRQFIKSMVVISDGIYWENRQNFLNLLEKFLDGKIDGEEFTSSFFKIWRSNRDLARVYAKDIKLIQDFQFNPKTIGFSSLTAQLFSVCDSFVLVENEKDLEYLNEVGGLDEDSLRYFVKKYYLEMKEYD</sequence>
<dbReference type="GO" id="GO:0015643">
    <property type="term" value="F:toxic substance binding"/>
    <property type="evidence" value="ECO:0007669"/>
    <property type="project" value="InterPro"/>
</dbReference>
<keyword evidence="2" id="KW-0934">Plastid</keyword>
<evidence type="ECO:0000313" key="2">
    <source>
        <dbReference type="EMBL" id="QWM93745.1"/>
    </source>
</evidence>
<protein>
    <recommendedName>
        <fullName evidence="1">Colicin D immunity protein domain-containing protein</fullName>
    </recommendedName>
</protein>
<gene>
    <name evidence="2" type="primary">orf161</name>
</gene>
<geneLocation type="chloroplast" evidence="2"/>
<keyword evidence="2" id="KW-0150">Chloroplast</keyword>
<dbReference type="EMBL" id="MT383645">
    <property type="protein sequence ID" value="QWM93810.1"/>
    <property type="molecule type" value="Genomic_DNA"/>
</dbReference>
<name>A0A8F1B8H0_9STRA</name>
<dbReference type="Pfam" id="PF09204">
    <property type="entry name" value="Colicin_immun"/>
    <property type="match status" value="1"/>
</dbReference>